<dbReference type="Gene3D" id="1.20.1250.20">
    <property type="entry name" value="MFS general substrate transporter like domains"/>
    <property type="match status" value="1"/>
</dbReference>
<feature type="transmembrane region" description="Helical" evidence="6">
    <location>
        <begin position="178"/>
        <end position="198"/>
    </location>
</feature>
<reference evidence="8 9" key="1">
    <citation type="journal article" date="2015" name="Fungal Genet. Biol.">
        <title>Evolution of novel wood decay mechanisms in Agaricales revealed by the genome sequences of Fistulina hepatica and Cylindrobasidium torrendii.</title>
        <authorList>
            <person name="Floudas D."/>
            <person name="Held B.W."/>
            <person name="Riley R."/>
            <person name="Nagy L.G."/>
            <person name="Koehler G."/>
            <person name="Ransdell A.S."/>
            <person name="Younus H."/>
            <person name="Chow J."/>
            <person name="Chiniquy J."/>
            <person name="Lipzen A."/>
            <person name="Tritt A."/>
            <person name="Sun H."/>
            <person name="Haridas S."/>
            <person name="LaButti K."/>
            <person name="Ohm R.A."/>
            <person name="Kues U."/>
            <person name="Blanchette R.A."/>
            <person name="Grigoriev I.V."/>
            <person name="Minto R.E."/>
            <person name="Hibbett D.S."/>
        </authorList>
    </citation>
    <scope>NUCLEOTIDE SEQUENCE [LARGE SCALE GENOMIC DNA]</scope>
    <source>
        <strain evidence="8 9">FP15055 ss-10</strain>
    </source>
</reference>
<keyword evidence="2" id="KW-0813">Transport</keyword>
<keyword evidence="5 6" id="KW-0472">Membrane</keyword>
<dbReference type="Proteomes" id="UP000054007">
    <property type="component" value="Unassembled WGS sequence"/>
</dbReference>
<dbReference type="OrthoDB" id="10021397at2759"/>
<evidence type="ECO:0000256" key="6">
    <source>
        <dbReference type="SAM" id="Phobius"/>
    </source>
</evidence>
<feature type="transmembrane region" description="Helical" evidence="6">
    <location>
        <begin position="247"/>
        <end position="267"/>
    </location>
</feature>
<name>A0A0D7BC00_9AGAR</name>
<dbReference type="GO" id="GO:0000329">
    <property type="term" value="C:fungal-type vacuole membrane"/>
    <property type="evidence" value="ECO:0007669"/>
    <property type="project" value="TreeGrafter"/>
</dbReference>
<proteinExistence type="predicted"/>
<feature type="transmembrane region" description="Helical" evidence="6">
    <location>
        <begin position="492"/>
        <end position="514"/>
    </location>
</feature>
<dbReference type="Pfam" id="PF07690">
    <property type="entry name" value="MFS_1"/>
    <property type="match status" value="1"/>
</dbReference>
<feature type="transmembrane region" description="Helical" evidence="6">
    <location>
        <begin position="328"/>
        <end position="346"/>
    </location>
</feature>
<dbReference type="InterPro" id="IPR020846">
    <property type="entry name" value="MFS_dom"/>
</dbReference>
<feature type="transmembrane region" description="Helical" evidence="6">
    <location>
        <begin position="219"/>
        <end position="241"/>
    </location>
</feature>
<evidence type="ECO:0000313" key="9">
    <source>
        <dbReference type="Proteomes" id="UP000054007"/>
    </source>
</evidence>
<feature type="transmembrane region" description="Helical" evidence="6">
    <location>
        <begin position="387"/>
        <end position="412"/>
    </location>
</feature>
<dbReference type="GO" id="GO:0012505">
    <property type="term" value="C:endomembrane system"/>
    <property type="evidence" value="ECO:0007669"/>
    <property type="project" value="UniProtKB-SubCell"/>
</dbReference>
<feature type="transmembrane region" description="Helical" evidence="6">
    <location>
        <begin position="115"/>
        <end position="136"/>
    </location>
</feature>
<evidence type="ECO:0000313" key="8">
    <source>
        <dbReference type="EMBL" id="KIY67760.1"/>
    </source>
</evidence>
<feature type="transmembrane region" description="Helical" evidence="6">
    <location>
        <begin position="90"/>
        <end position="108"/>
    </location>
</feature>
<dbReference type="Gene3D" id="1.20.1720.10">
    <property type="entry name" value="Multidrug resistance protein D"/>
    <property type="match status" value="1"/>
</dbReference>
<dbReference type="PANTHER" id="PTHR23501:SF191">
    <property type="entry name" value="VACUOLAR BASIC AMINO ACID TRANSPORTER 4"/>
    <property type="match status" value="1"/>
</dbReference>
<dbReference type="AlphaFoldDB" id="A0A0D7BC00"/>
<evidence type="ECO:0000256" key="5">
    <source>
        <dbReference type="ARBA" id="ARBA00023136"/>
    </source>
</evidence>
<dbReference type="STRING" id="1314674.A0A0D7BC00"/>
<feature type="transmembrane region" description="Helical" evidence="6">
    <location>
        <begin position="358"/>
        <end position="375"/>
    </location>
</feature>
<evidence type="ECO:0000259" key="7">
    <source>
        <dbReference type="PROSITE" id="PS50850"/>
    </source>
</evidence>
<dbReference type="SUPFAM" id="SSF103473">
    <property type="entry name" value="MFS general substrate transporter"/>
    <property type="match status" value="1"/>
</dbReference>
<feature type="transmembrane region" description="Helical" evidence="6">
    <location>
        <begin position="20"/>
        <end position="38"/>
    </location>
</feature>
<dbReference type="GO" id="GO:0015174">
    <property type="term" value="F:basic amino acid transmembrane transporter activity"/>
    <property type="evidence" value="ECO:0007669"/>
    <property type="project" value="TreeGrafter"/>
</dbReference>
<accession>A0A0D7BC00</accession>
<feature type="domain" description="Major facilitator superfamily (MFS) profile" evidence="7">
    <location>
        <begin position="25"/>
        <end position="519"/>
    </location>
</feature>
<keyword evidence="3 6" id="KW-0812">Transmembrane</keyword>
<feature type="transmembrane region" description="Helical" evidence="6">
    <location>
        <begin position="59"/>
        <end position="78"/>
    </location>
</feature>
<gene>
    <name evidence="8" type="ORF">CYLTODRAFT_490386</name>
</gene>
<keyword evidence="4 6" id="KW-1133">Transmembrane helix</keyword>
<sequence>MTATESSPLLRPAAPNPSWADYFCILPALFLNIFLSSFENTIAASIQTSLGSSFDAGKNIAWVATSYLIVSTAVQPLYGRFSGLFGRTPVFVFALGTFSIGCLACGLSNNLGQLVAARAFCGLGGGGLITISQIIAYDFVPIKNRGIYQATTNSMYGLGGALGASVGGVIADRLGWHYAFYLQIPLCFFSLVFFVTKGRSRLASLGIQRQKTNLKVKDIDILGSILLMACISTLLLGVNLGGNVLPWSHPLIATFFATTLLIALVFIRHEKSFPLPVLPLTFFHGREMLSHLVSNFFCAMGILSIFYLLPTYFQVVLRNSVAQASARLIYPTVSAPIGSIITGALLRTIGKRMTQPLVKFGALILALGTVLNLVMQYESARGRSEIWYAAHISWTNLGMGIFFPASLIHISAKPTLDQGITTSLLFLTRSLGSVFGISISQSILQNVLAKRLIEALPKHAEKVIDMVRNDVDSINRLPAPLQNTVIECYADALRAAFVFCVACGSLSFIAIMFAPSTTDEDEEQNGIQNP</sequence>
<comment type="subcellular location">
    <subcellularLocation>
        <location evidence="1">Endomembrane system</location>
        <topology evidence="1">Multi-pass membrane protein</topology>
    </subcellularLocation>
</comment>
<keyword evidence="9" id="KW-1185">Reference proteome</keyword>
<protein>
    <submittedName>
        <fullName evidence="8">MFS general substrate transporter</fullName>
    </submittedName>
</protein>
<dbReference type="InterPro" id="IPR011701">
    <property type="entry name" value="MFS"/>
</dbReference>
<feature type="transmembrane region" description="Helical" evidence="6">
    <location>
        <begin position="288"/>
        <end position="308"/>
    </location>
</feature>
<dbReference type="PANTHER" id="PTHR23501">
    <property type="entry name" value="MAJOR FACILITATOR SUPERFAMILY"/>
    <property type="match status" value="1"/>
</dbReference>
<evidence type="ECO:0000256" key="4">
    <source>
        <dbReference type="ARBA" id="ARBA00022989"/>
    </source>
</evidence>
<evidence type="ECO:0000256" key="2">
    <source>
        <dbReference type="ARBA" id="ARBA00022448"/>
    </source>
</evidence>
<organism evidence="8 9">
    <name type="scientific">Cylindrobasidium torrendii FP15055 ss-10</name>
    <dbReference type="NCBI Taxonomy" id="1314674"/>
    <lineage>
        <taxon>Eukaryota</taxon>
        <taxon>Fungi</taxon>
        <taxon>Dikarya</taxon>
        <taxon>Basidiomycota</taxon>
        <taxon>Agaricomycotina</taxon>
        <taxon>Agaricomycetes</taxon>
        <taxon>Agaricomycetidae</taxon>
        <taxon>Agaricales</taxon>
        <taxon>Marasmiineae</taxon>
        <taxon>Physalacriaceae</taxon>
        <taxon>Cylindrobasidium</taxon>
    </lineage>
</organism>
<dbReference type="PROSITE" id="PS50850">
    <property type="entry name" value="MFS"/>
    <property type="match status" value="1"/>
</dbReference>
<dbReference type="InterPro" id="IPR036259">
    <property type="entry name" value="MFS_trans_sf"/>
</dbReference>
<dbReference type="EMBL" id="KN880518">
    <property type="protein sequence ID" value="KIY67760.1"/>
    <property type="molecule type" value="Genomic_DNA"/>
</dbReference>
<evidence type="ECO:0000256" key="1">
    <source>
        <dbReference type="ARBA" id="ARBA00004127"/>
    </source>
</evidence>
<evidence type="ECO:0000256" key="3">
    <source>
        <dbReference type="ARBA" id="ARBA00022692"/>
    </source>
</evidence>